<keyword evidence="1" id="KW-0732">Signal</keyword>
<proteinExistence type="predicted"/>
<reference evidence="2 3" key="1">
    <citation type="submission" date="2021-12" db="EMBL/GenBank/DDBJ databases">
        <title>Genome sequencing of bacteria with rrn-lacking chromosome and rrn-plasmid.</title>
        <authorList>
            <person name="Anda M."/>
            <person name="Iwasaki W."/>
        </authorList>
    </citation>
    <scope>NUCLEOTIDE SEQUENCE [LARGE SCALE GENOMIC DNA]</scope>
    <source>
        <strain evidence="2 3">NBRC 15940</strain>
    </source>
</reference>
<feature type="signal peptide" evidence="1">
    <location>
        <begin position="1"/>
        <end position="21"/>
    </location>
</feature>
<evidence type="ECO:0000313" key="2">
    <source>
        <dbReference type="EMBL" id="GJM63328.1"/>
    </source>
</evidence>
<gene>
    <name evidence="2" type="ORF">PEDI_38800</name>
</gene>
<dbReference type="RefSeq" id="WP_338238507.1">
    <property type="nucleotide sequence ID" value="NZ_BQKE01000002.1"/>
</dbReference>
<dbReference type="AlphaFoldDB" id="A0AAN5AP00"/>
<feature type="chain" id="PRO_5042824275" evidence="1">
    <location>
        <begin position="22"/>
        <end position="74"/>
    </location>
</feature>
<accession>A0AAN5AP00</accession>
<dbReference type="Proteomes" id="UP001310022">
    <property type="component" value="Unassembled WGS sequence"/>
</dbReference>
<dbReference type="EMBL" id="BQKE01000002">
    <property type="protein sequence ID" value="GJM63328.1"/>
    <property type="molecule type" value="Genomic_DNA"/>
</dbReference>
<organism evidence="2 3">
    <name type="scientific">Persicobacter diffluens</name>
    <dbReference type="NCBI Taxonomy" id="981"/>
    <lineage>
        <taxon>Bacteria</taxon>
        <taxon>Pseudomonadati</taxon>
        <taxon>Bacteroidota</taxon>
        <taxon>Cytophagia</taxon>
        <taxon>Cytophagales</taxon>
        <taxon>Persicobacteraceae</taxon>
        <taxon>Persicobacter</taxon>
    </lineage>
</organism>
<sequence length="74" mass="8651">MKKVFSLLALPLLFLSLNSWTSPVQECYYYAICHSHDWVGMLRPEMREAEEDLQRHISLNPEEGHDGLVEEECD</sequence>
<keyword evidence="3" id="KW-1185">Reference proteome</keyword>
<name>A0AAN5AP00_9BACT</name>
<protein>
    <submittedName>
        <fullName evidence="2">Uncharacterized protein</fullName>
    </submittedName>
</protein>
<evidence type="ECO:0000313" key="3">
    <source>
        <dbReference type="Proteomes" id="UP001310022"/>
    </source>
</evidence>
<evidence type="ECO:0000256" key="1">
    <source>
        <dbReference type="SAM" id="SignalP"/>
    </source>
</evidence>
<comment type="caution">
    <text evidence="2">The sequence shown here is derived from an EMBL/GenBank/DDBJ whole genome shotgun (WGS) entry which is preliminary data.</text>
</comment>